<dbReference type="InterPro" id="IPR050625">
    <property type="entry name" value="ParA/MinD_ATPase"/>
</dbReference>
<name>A0A4R7IYW8_9ACTN</name>
<dbReference type="Gene3D" id="3.40.50.300">
    <property type="entry name" value="P-loop containing nucleotide triphosphate hydrolases"/>
    <property type="match status" value="1"/>
</dbReference>
<dbReference type="InterPro" id="IPR027417">
    <property type="entry name" value="P-loop_NTPase"/>
</dbReference>
<gene>
    <name evidence="2" type="ORF">CLV29_2917</name>
</gene>
<proteinExistence type="predicted"/>
<dbReference type="RefSeq" id="WP_133755820.1">
    <property type="nucleotide sequence ID" value="NZ_SOAW01000003.1"/>
</dbReference>
<dbReference type="GO" id="GO:0051782">
    <property type="term" value="P:negative regulation of cell division"/>
    <property type="evidence" value="ECO:0007669"/>
    <property type="project" value="TreeGrafter"/>
</dbReference>
<comment type="caution">
    <text evidence="2">The sequence shown here is derived from an EMBL/GenBank/DDBJ whole genome shotgun (WGS) entry which is preliminary data.</text>
</comment>
<dbReference type="PANTHER" id="PTHR43384">
    <property type="entry name" value="SEPTUM SITE-DETERMINING PROTEIN MIND HOMOLOG, CHLOROPLASTIC-RELATED"/>
    <property type="match status" value="1"/>
</dbReference>
<feature type="domain" description="Rv3660c-like CheY-like N-terminal" evidence="1">
    <location>
        <begin position="10"/>
        <end position="115"/>
    </location>
</feature>
<protein>
    <submittedName>
        <fullName evidence="2">Secretion/DNA translocation related CpaE-like protein</fullName>
    </submittedName>
</protein>
<dbReference type="SUPFAM" id="SSF52540">
    <property type="entry name" value="P-loop containing nucleoside triphosphate hydrolases"/>
    <property type="match status" value="1"/>
</dbReference>
<organism evidence="2 3">
    <name type="scientific">Naumannella halotolerans</name>
    <dbReference type="NCBI Taxonomy" id="993414"/>
    <lineage>
        <taxon>Bacteria</taxon>
        <taxon>Bacillati</taxon>
        <taxon>Actinomycetota</taxon>
        <taxon>Actinomycetes</taxon>
        <taxon>Propionibacteriales</taxon>
        <taxon>Propionibacteriaceae</taxon>
        <taxon>Naumannella</taxon>
    </lineage>
</organism>
<reference evidence="2 3" key="1">
    <citation type="submission" date="2019-03" db="EMBL/GenBank/DDBJ databases">
        <title>Genomic Encyclopedia of Archaeal and Bacterial Type Strains, Phase II (KMG-II): from individual species to whole genera.</title>
        <authorList>
            <person name="Goeker M."/>
        </authorList>
    </citation>
    <scope>NUCLEOTIDE SEQUENCE [LARGE SCALE GENOMIC DNA]</scope>
    <source>
        <strain evidence="2 3">DSM 24323</strain>
    </source>
</reference>
<evidence type="ECO:0000313" key="2">
    <source>
        <dbReference type="EMBL" id="TDT29895.1"/>
    </source>
</evidence>
<dbReference type="GO" id="GO:0005829">
    <property type="term" value="C:cytosol"/>
    <property type="evidence" value="ECO:0007669"/>
    <property type="project" value="TreeGrafter"/>
</dbReference>
<sequence>MASPNDPLVITADRKLLDQVQSCAAVAGVSPTLADGTVELSRNWSSSPLVLVGVDQAQRVTEQLPSRRGETVLLGHDDQTEALCRWSQPLGASILALPEGIGWLTTLFGSDPEPGSGRLLALVGGCGGIGTSTLAVGMAQRLPSARGAVGEAAGPVAVVDVDPGSGGIDLVLGVESVPGRRWSHFAAAHGHLRGLLDELPGRDRVKVLSADPRSPEPNPSAVTAVLRAAGEEAVASLVDLGRGGGAVSESVIRLASEVWLVVGNDIASIAAARRTRIRLPAAAVRLVVRRHRWGELSADQVAELVGVPLVGAVPTDHRIARGVDQGMGPVAVAGRRWIRAVDALVGQWWSAA</sequence>
<dbReference type="GO" id="GO:0016887">
    <property type="term" value="F:ATP hydrolysis activity"/>
    <property type="evidence" value="ECO:0007669"/>
    <property type="project" value="TreeGrafter"/>
</dbReference>
<dbReference type="PANTHER" id="PTHR43384:SF11">
    <property type="entry name" value="SEPTUM SITE DETERMINING PROTEIN"/>
    <property type="match status" value="1"/>
</dbReference>
<evidence type="ECO:0000313" key="3">
    <source>
        <dbReference type="Proteomes" id="UP000295371"/>
    </source>
</evidence>
<keyword evidence="3" id="KW-1185">Reference proteome</keyword>
<dbReference type="NCBIfam" id="TIGR03815">
    <property type="entry name" value="CpaE_hom_Actino"/>
    <property type="match status" value="1"/>
</dbReference>
<dbReference type="GO" id="GO:0009898">
    <property type="term" value="C:cytoplasmic side of plasma membrane"/>
    <property type="evidence" value="ECO:0007669"/>
    <property type="project" value="TreeGrafter"/>
</dbReference>
<dbReference type="EMBL" id="SOAW01000003">
    <property type="protein sequence ID" value="TDT29895.1"/>
    <property type="molecule type" value="Genomic_DNA"/>
</dbReference>
<dbReference type="InterPro" id="IPR059050">
    <property type="entry name" value="Rv3660c_N"/>
</dbReference>
<dbReference type="GO" id="GO:0005524">
    <property type="term" value="F:ATP binding"/>
    <property type="evidence" value="ECO:0007669"/>
    <property type="project" value="TreeGrafter"/>
</dbReference>
<dbReference type="Pfam" id="PF26563">
    <property type="entry name" value="Rv3660c_N"/>
    <property type="match status" value="1"/>
</dbReference>
<dbReference type="Proteomes" id="UP000295371">
    <property type="component" value="Unassembled WGS sequence"/>
</dbReference>
<accession>A0A4R7IYW8</accession>
<dbReference type="AlphaFoldDB" id="A0A4R7IYW8"/>
<dbReference type="OrthoDB" id="3252838at2"/>
<dbReference type="InterPro" id="IPR022521">
    <property type="entry name" value="Rv3660c"/>
</dbReference>
<evidence type="ECO:0000259" key="1">
    <source>
        <dbReference type="Pfam" id="PF26563"/>
    </source>
</evidence>